<dbReference type="EMBL" id="VNHN01000065">
    <property type="protein sequence ID" value="TYP00379.1"/>
    <property type="molecule type" value="Genomic_DNA"/>
</dbReference>
<dbReference type="RefSeq" id="WP_045969094.1">
    <property type="nucleotide sequence ID" value="NZ_CAWMED010000001.1"/>
</dbReference>
<name>A0A068QS78_9GAMM</name>
<feature type="signal peptide" evidence="1">
    <location>
        <begin position="1"/>
        <end position="22"/>
    </location>
</feature>
<dbReference type="EMBL" id="FO704550">
    <property type="protein sequence ID" value="CDG16680.1"/>
    <property type="molecule type" value="Genomic_DNA"/>
</dbReference>
<evidence type="ECO:0000259" key="2">
    <source>
        <dbReference type="Pfam" id="PF10988"/>
    </source>
</evidence>
<accession>A0A068QS78</accession>
<dbReference type="Pfam" id="PF10988">
    <property type="entry name" value="DUF2807"/>
    <property type="match status" value="1"/>
</dbReference>
<gene>
    <name evidence="4" type="ORF">LY16_03031</name>
    <name evidence="3" type="ORF">XDD1_0977</name>
</gene>
<evidence type="ECO:0000313" key="4">
    <source>
        <dbReference type="EMBL" id="TYP00379.1"/>
    </source>
</evidence>
<reference evidence="4 6" key="2">
    <citation type="submission" date="2019-07" db="EMBL/GenBank/DDBJ databases">
        <title>Genomic Encyclopedia of Type Strains, Phase I: the one thousand microbial genomes (KMG-I) project.</title>
        <authorList>
            <person name="Kyrpides N."/>
        </authorList>
    </citation>
    <scope>NUCLEOTIDE SEQUENCE [LARGE SCALE GENOMIC DNA]</scope>
    <source>
        <strain evidence="4 6">DSM 17909</strain>
    </source>
</reference>
<evidence type="ECO:0000313" key="5">
    <source>
        <dbReference type="Proteomes" id="UP000032721"/>
    </source>
</evidence>
<evidence type="ECO:0000313" key="6">
    <source>
        <dbReference type="Proteomes" id="UP000324170"/>
    </source>
</evidence>
<reference evidence="3 5" key="1">
    <citation type="submission" date="2013-07" db="EMBL/GenBank/DDBJ databases">
        <authorList>
            <person name="Genoscope - CEA"/>
        </authorList>
    </citation>
    <scope>NUCLEOTIDE SEQUENCE [LARGE SCALE GENOMIC DNA]</scope>
    <source>
        <strain evidence="3">FRM16</strain>
        <strain evidence="5">FRM16 / DSM 17909</strain>
    </source>
</reference>
<dbReference type="Gene3D" id="2.160.20.120">
    <property type="match status" value="1"/>
</dbReference>
<proteinExistence type="predicted"/>
<evidence type="ECO:0000313" key="3">
    <source>
        <dbReference type="EMBL" id="CDG16680.1"/>
    </source>
</evidence>
<feature type="chain" id="PRO_5001654364" description="Putative auto-transporter adhesin head GIN domain-containing protein" evidence="1">
    <location>
        <begin position="23"/>
        <end position="217"/>
    </location>
</feature>
<dbReference type="OrthoDB" id="6876326at2"/>
<dbReference type="HOGENOM" id="CLU_107615_0_0_6"/>
<organism evidence="3 5">
    <name type="scientific">Xenorhabdus doucetiae</name>
    <dbReference type="NCBI Taxonomy" id="351671"/>
    <lineage>
        <taxon>Bacteria</taxon>
        <taxon>Pseudomonadati</taxon>
        <taxon>Pseudomonadota</taxon>
        <taxon>Gammaproteobacteria</taxon>
        <taxon>Enterobacterales</taxon>
        <taxon>Morganellaceae</taxon>
        <taxon>Xenorhabdus</taxon>
    </lineage>
</organism>
<dbReference type="AlphaFoldDB" id="A0A068QS78"/>
<dbReference type="Proteomes" id="UP000032721">
    <property type="component" value="Chromosome"/>
</dbReference>
<dbReference type="STRING" id="351671.XDD1_0977"/>
<keyword evidence="6" id="KW-1185">Reference proteome</keyword>
<evidence type="ECO:0000256" key="1">
    <source>
        <dbReference type="SAM" id="SignalP"/>
    </source>
</evidence>
<dbReference type="Proteomes" id="UP000324170">
    <property type="component" value="Unassembled WGS sequence"/>
</dbReference>
<sequence length="217" mass="23107">MKKIAILMALISGTTFHSIAMAAEKMIEVQSFTAVNAQKGINIRIKCAATSSLKVKGIQSSIDKLDITHNGDTLSLINDAVKKDIPLTKALDITLYTDNPLNTLATKAGVKMKVDACAINNERLEVSGEMGSKIDVAGKTKHLDLNLNMGAIFNKTSQKFSADSAKVSLSMGANAFLCHIPKITGNLTTGTRISVDKKAIVKTTDNFASEISTDSCS</sequence>
<dbReference type="InterPro" id="IPR021255">
    <property type="entry name" value="DUF2807"/>
</dbReference>
<dbReference type="KEGG" id="xdo:XDD1_0977"/>
<protein>
    <recommendedName>
        <fullName evidence="2">Putative auto-transporter adhesin head GIN domain-containing protein</fullName>
    </recommendedName>
</protein>
<feature type="domain" description="Putative auto-transporter adhesin head GIN" evidence="2">
    <location>
        <begin position="32"/>
        <end position="198"/>
    </location>
</feature>
<keyword evidence="1" id="KW-0732">Signal</keyword>